<protein>
    <submittedName>
        <fullName evidence="4">Phage repressor</fullName>
    </submittedName>
</protein>
<dbReference type="AlphaFoldDB" id="A0A7D9JL84"/>
<dbReference type="OrthoDB" id="7468926at2759"/>
<sequence length="275" mass="31738">MSQYGEPYKWGNAWEGTEFEAIISELIEKTDVAESLGYSDTKRAVKNHVWEEDKYSLGGLKRGDLSQPLPNGHPSTVMITEQGLYQLIFGSELNTAREFRRWVFTEVLPSIRKTGSYELPDRRSLRYNQMILINETDLHHTVVSYIRNNHPEAVIMPGLGEYQDTIAKRCDAWKKGYKGGQPDLIIENPKGRYIGFAIELKSPKGTGTTSEKQIVWLTKLRELGYMTVISDDLIQICIKINEYFQIKRKDKTVRVKNVDGTAKVHRERFSLHKYF</sequence>
<dbReference type="InterPro" id="IPR014883">
    <property type="entry name" value="VRR_NUC"/>
</dbReference>
<accession>A0A7D9JL84</accession>
<dbReference type="Pfam" id="PF02498">
    <property type="entry name" value="Bro-N"/>
    <property type="match status" value="1"/>
</dbReference>
<dbReference type="SMART" id="SM01040">
    <property type="entry name" value="Bro-N"/>
    <property type="match status" value="1"/>
</dbReference>
<evidence type="ECO:0000256" key="2">
    <source>
        <dbReference type="ARBA" id="ARBA00022722"/>
    </source>
</evidence>
<keyword evidence="2" id="KW-0540">Nuclease</keyword>
<dbReference type="PROSITE" id="PS51750">
    <property type="entry name" value="BRO_N"/>
    <property type="match status" value="1"/>
</dbReference>
<evidence type="ECO:0000256" key="3">
    <source>
        <dbReference type="ARBA" id="ARBA00022801"/>
    </source>
</evidence>
<keyword evidence="5" id="KW-1185">Reference proteome</keyword>
<dbReference type="Gene3D" id="3.40.1350.10">
    <property type="match status" value="1"/>
</dbReference>
<dbReference type="Proteomes" id="UP001152795">
    <property type="component" value="Unassembled WGS sequence"/>
</dbReference>
<evidence type="ECO:0000313" key="4">
    <source>
        <dbReference type="EMBL" id="CAB4031807.1"/>
    </source>
</evidence>
<proteinExistence type="predicted"/>
<dbReference type="InterPro" id="IPR003497">
    <property type="entry name" value="BRO_N_domain"/>
</dbReference>
<dbReference type="EMBL" id="CACRXK020017909">
    <property type="protein sequence ID" value="CAB4031807.1"/>
    <property type="molecule type" value="Genomic_DNA"/>
</dbReference>
<evidence type="ECO:0000313" key="5">
    <source>
        <dbReference type="Proteomes" id="UP001152795"/>
    </source>
</evidence>
<keyword evidence="3" id="KW-0378">Hydrolase</keyword>
<dbReference type="GO" id="GO:0004518">
    <property type="term" value="F:nuclease activity"/>
    <property type="evidence" value="ECO:0007669"/>
    <property type="project" value="UniProtKB-KW"/>
</dbReference>
<evidence type="ECO:0000256" key="1">
    <source>
        <dbReference type="ARBA" id="ARBA00001946"/>
    </source>
</evidence>
<dbReference type="InterPro" id="IPR011856">
    <property type="entry name" value="tRNA_endonuc-like_dom_sf"/>
</dbReference>
<organism evidence="4 5">
    <name type="scientific">Paramuricea clavata</name>
    <name type="common">Red gorgonian</name>
    <name type="synonym">Violescent sea-whip</name>
    <dbReference type="NCBI Taxonomy" id="317549"/>
    <lineage>
        <taxon>Eukaryota</taxon>
        <taxon>Metazoa</taxon>
        <taxon>Cnidaria</taxon>
        <taxon>Anthozoa</taxon>
        <taxon>Octocorallia</taxon>
        <taxon>Malacalcyonacea</taxon>
        <taxon>Plexauridae</taxon>
        <taxon>Paramuricea</taxon>
    </lineage>
</organism>
<dbReference type="PANTHER" id="PTHR36180">
    <property type="entry name" value="DNA-BINDING PROTEIN-RELATED-RELATED"/>
    <property type="match status" value="1"/>
</dbReference>
<dbReference type="GO" id="GO:0003676">
    <property type="term" value="F:nucleic acid binding"/>
    <property type="evidence" value="ECO:0007669"/>
    <property type="project" value="InterPro"/>
</dbReference>
<name>A0A7D9JL84_PARCT</name>
<comment type="cofactor">
    <cofactor evidence="1">
        <name>Mg(2+)</name>
        <dbReference type="ChEBI" id="CHEBI:18420"/>
    </cofactor>
</comment>
<dbReference type="GO" id="GO:0016788">
    <property type="term" value="F:hydrolase activity, acting on ester bonds"/>
    <property type="evidence" value="ECO:0007669"/>
    <property type="project" value="InterPro"/>
</dbReference>
<gene>
    <name evidence="4" type="ORF">PACLA_8A056990</name>
</gene>
<dbReference type="Pfam" id="PF08774">
    <property type="entry name" value="VRR_NUC"/>
    <property type="match status" value="1"/>
</dbReference>
<reference evidence="4" key="1">
    <citation type="submission" date="2020-04" db="EMBL/GenBank/DDBJ databases">
        <authorList>
            <person name="Alioto T."/>
            <person name="Alioto T."/>
            <person name="Gomez Garrido J."/>
        </authorList>
    </citation>
    <scope>NUCLEOTIDE SEQUENCE</scope>
    <source>
        <strain evidence="4">A484AB</strain>
    </source>
</reference>
<comment type="caution">
    <text evidence="4">The sequence shown here is derived from an EMBL/GenBank/DDBJ whole genome shotgun (WGS) entry which is preliminary data.</text>
</comment>
<dbReference type="PANTHER" id="PTHR36180:SF2">
    <property type="entry name" value="BRO FAMILY PROTEIN"/>
    <property type="match status" value="1"/>
</dbReference>